<reference evidence="4" key="1">
    <citation type="submission" date="2025-08" db="UniProtKB">
        <authorList>
            <consortium name="Ensembl"/>
        </authorList>
    </citation>
    <scope>IDENTIFICATION</scope>
</reference>
<dbReference type="Ensembl" id="ENSOMET00000021868.1">
    <property type="protein sequence ID" value="ENSOMEP00000014058.1"/>
    <property type="gene ID" value="ENSOMEG00000015545.1"/>
</dbReference>
<feature type="domain" description="C-type lectin" evidence="3">
    <location>
        <begin position="64"/>
        <end position="178"/>
    </location>
</feature>
<dbReference type="GeneTree" id="ENSGT01030000234575"/>
<evidence type="ECO:0000313" key="4">
    <source>
        <dbReference type="Ensembl" id="ENSOMEP00000014058.1"/>
    </source>
</evidence>
<name>A0A3B3C9T6_ORYME</name>
<dbReference type="Gene3D" id="3.10.100.10">
    <property type="entry name" value="Mannose-Binding Protein A, subunit A"/>
    <property type="match status" value="1"/>
</dbReference>
<evidence type="ECO:0000313" key="5">
    <source>
        <dbReference type="Proteomes" id="UP000261560"/>
    </source>
</evidence>
<dbReference type="InterPro" id="IPR001304">
    <property type="entry name" value="C-type_lectin-like"/>
</dbReference>
<dbReference type="GO" id="GO:0030246">
    <property type="term" value="F:carbohydrate binding"/>
    <property type="evidence" value="ECO:0007669"/>
    <property type="project" value="UniProtKB-KW"/>
</dbReference>
<dbReference type="PANTHER" id="PTHR22803">
    <property type="entry name" value="MANNOSE, PHOSPHOLIPASE, LECTIN RECEPTOR RELATED"/>
    <property type="match status" value="1"/>
</dbReference>
<sequence>ISDSKDNVTEHLNAVIERLNSRLTEATKKLMDLLVSNDMLIMCLAEHFHCIPGKTGCPAEWIRFGSSCYFFSGESKFWDEARKFCRAREADLVVINSNDENTFVSALKKESVWIGLSDEASEGTWKWVDGSSLTLEFWKHNQPDNGAGKYGEEDCAQFRFDNSGSWNDISCKTSLTFLWGERVIEETE</sequence>
<keyword evidence="1" id="KW-0430">Lectin</keyword>
<dbReference type="Proteomes" id="UP000261560">
    <property type="component" value="Unplaced"/>
</dbReference>
<dbReference type="InterPro" id="IPR033989">
    <property type="entry name" value="CD209-like_CTLD"/>
</dbReference>
<dbReference type="InterPro" id="IPR016186">
    <property type="entry name" value="C-type_lectin-like/link_sf"/>
</dbReference>
<keyword evidence="2" id="KW-0175">Coiled coil</keyword>
<dbReference type="InterPro" id="IPR016187">
    <property type="entry name" value="CTDL_fold"/>
</dbReference>
<evidence type="ECO:0000256" key="1">
    <source>
        <dbReference type="ARBA" id="ARBA00022734"/>
    </source>
</evidence>
<feature type="coiled-coil region" evidence="2">
    <location>
        <begin position="9"/>
        <end position="36"/>
    </location>
</feature>
<dbReference type="Pfam" id="PF00059">
    <property type="entry name" value="Lectin_C"/>
    <property type="match status" value="1"/>
</dbReference>
<accession>A0A3B3C9T6</accession>
<dbReference type="SUPFAM" id="SSF56436">
    <property type="entry name" value="C-type lectin-like"/>
    <property type="match status" value="1"/>
</dbReference>
<dbReference type="PaxDb" id="30732-ENSOMEP00000014058"/>
<dbReference type="AlphaFoldDB" id="A0A3B3C9T6"/>
<evidence type="ECO:0000259" key="3">
    <source>
        <dbReference type="PROSITE" id="PS50041"/>
    </source>
</evidence>
<proteinExistence type="predicted"/>
<evidence type="ECO:0000256" key="2">
    <source>
        <dbReference type="SAM" id="Coils"/>
    </source>
</evidence>
<keyword evidence="5" id="KW-1185">Reference proteome</keyword>
<dbReference type="STRING" id="30732.ENSOMEP00000014058"/>
<dbReference type="InterPro" id="IPR050111">
    <property type="entry name" value="C-type_lectin/snaclec_domain"/>
</dbReference>
<dbReference type="CDD" id="cd03590">
    <property type="entry name" value="CLECT_DC-SIGN_like"/>
    <property type="match status" value="1"/>
</dbReference>
<reference evidence="4" key="2">
    <citation type="submission" date="2025-09" db="UniProtKB">
        <authorList>
            <consortium name="Ensembl"/>
        </authorList>
    </citation>
    <scope>IDENTIFICATION</scope>
</reference>
<dbReference type="PROSITE" id="PS50041">
    <property type="entry name" value="C_TYPE_LECTIN_2"/>
    <property type="match status" value="1"/>
</dbReference>
<organism evidence="4 5">
    <name type="scientific">Oryzias melastigma</name>
    <name type="common">Marine medaka</name>
    <dbReference type="NCBI Taxonomy" id="30732"/>
    <lineage>
        <taxon>Eukaryota</taxon>
        <taxon>Metazoa</taxon>
        <taxon>Chordata</taxon>
        <taxon>Craniata</taxon>
        <taxon>Vertebrata</taxon>
        <taxon>Euteleostomi</taxon>
        <taxon>Actinopterygii</taxon>
        <taxon>Neopterygii</taxon>
        <taxon>Teleostei</taxon>
        <taxon>Neoteleostei</taxon>
        <taxon>Acanthomorphata</taxon>
        <taxon>Ovalentaria</taxon>
        <taxon>Atherinomorphae</taxon>
        <taxon>Beloniformes</taxon>
        <taxon>Adrianichthyidae</taxon>
        <taxon>Oryziinae</taxon>
        <taxon>Oryzias</taxon>
    </lineage>
</organism>
<dbReference type="SMART" id="SM00034">
    <property type="entry name" value="CLECT"/>
    <property type="match status" value="1"/>
</dbReference>
<protein>
    <recommendedName>
        <fullName evidence="3">C-type lectin domain-containing protein</fullName>
    </recommendedName>
</protein>